<protein>
    <submittedName>
        <fullName evidence="1">Uncharacterized protein</fullName>
    </submittedName>
</protein>
<proteinExistence type="predicted"/>
<reference evidence="1 2" key="1">
    <citation type="submission" date="2014-09" db="EMBL/GenBank/DDBJ databases">
        <authorList>
            <person name="Magalhaes I.L.F."/>
            <person name="Oliveira U."/>
            <person name="Santos F.R."/>
            <person name="Vidigal T.H.D.A."/>
            <person name="Brescovit A.D."/>
            <person name="Santos A.J."/>
        </authorList>
    </citation>
    <scope>NUCLEOTIDE SEQUENCE [LARGE SCALE GENOMIC DNA]</scope>
</reference>
<dbReference type="OrthoDB" id="10362058at2759"/>
<evidence type="ECO:0000313" key="1">
    <source>
        <dbReference type="EMBL" id="CEH15889.1"/>
    </source>
</evidence>
<organism evidence="1 2">
    <name type="scientific">Ceraceosorus bombacis</name>
    <dbReference type="NCBI Taxonomy" id="401625"/>
    <lineage>
        <taxon>Eukaryota</taxon>
        <taxon>Fungi</taxon>
        <taxon>Dikarya</taxon>
        <taxon>Basidiomycota</taxon>
        <taxon>Ustilaginomycotina</taxon>
        <taxon>Exobasidiomycetes</taxon>
        <taxon>Ceraceosorales</taxon>
        <taxon>Ceraceosoraceae</taxon>
        <taxon>Ceraceosorus</taxon>
    </lineage>
</organism>
<accession>A0A0P1BHS9</accession>
<keyword evidence="2" id="KW-1185">Reference proteome</keyword>
<dbReference type="AlphaFoldDB" id="A0A0P1BHS9"/>
<evidence type="ECO:0000313" key="2">
    <source>
        <dbReference type="Proteomes" id="UP000054845"/>
    </source>
</evidence>
<name>A0A0P1BHS9_9BASI</name>
<sequence length="75" mass="8587">MSLDDQANKWNEECKKQINDDAHVWTYYKKFAQHQAIWCICGSTAPSSNVDKGQTTIDALRADYLSWTFQKAAIS</sequence>
<dbReference type="Proteomes" id="UP000054845">
    <property type="component" value="Unassembled WGS sequence"/>
</dbReference>
<dbReference type="EMBL" id="CCYA01000272">
    <property type="protein sequence ID" value="CEH15889.1"/>
    <property type="molecule type" value="Genomic_DNA"/>
</dbReference>